<evidence type="ECO:0000313" key="2">
    <source>
        <dbReference type="Proteomes" id="UP001375539"/>
    </source>
</evidence>
<gene>
    <name evidence="1" type="ORF">WKI58_31625</name>
</gene>
<proteinExistence type="predicted"/>
<accession>A0ACC6QRV7</accession>
<name>A0ACC6QRV7_9ACTN</name>
<organism evidence="1 2">
    <name type="scientific">Streptomyces pratisoli</name>
    <dbReference type="NCBI Taxonomy" id="3139917"/>
    <lineage>
        <taxon>Bacteria</taxon>
        <taxon>Bacillati</taxon>
        <taxon>Actinomycetota</taxon>
        <taxon>Actinomycetes</taxon>
        <taxon>Kitasatosporales</taxon>
        <taxon>Streptomycetaceae</taxon>
        <taxon>Streptomyces</taxon>
    </lineage>
</organism>
<reference evidence="1" key="1">
    <citation type="submission" date="2024-03" db="EMBL/GenBank/DDBJ databases">
        <title>Novel Streptomyces species of biotechnological and ecological value are a feature of Machair soil.</title>
        <authorList>
            <person name="Prole J.R."/>
            <person name="Goodfellow M."/>
            <person name="Allenby N."/>
            <person name="Ward A.C."/>
        </authorList>
    </citation>
    <scope>NUCLEOTIDE SEQUENCE</scope>
    <source>
        <strain evidence="1">MS1.AVA.4</strain>
    </source>
</reference>
<sequence>MSESVVETESMQESAEGSVSDEQLIAMLVDRARSEGLQLTGEGGLLQRLLPTEQVEPPPRE</sequence>
<protein>
    <submittedName>
        <fullName evidence="1">Uncharacterized protein</fullName>
    </submittedName>
</protein>
<dbReference type="EMBL" id="JBBKAI010000002">
    <property type="protein sequence ID" value="MEJ8661012.1"/>
    <property type="molecule type" value="Genomic_DNA"/>
</dbReference>
<evidence type="ECO:0000313" key="1">
    <source>
        <dbReference type="EMBL" id="MEJ8661012.1"/>
    </source>
</evidence>
<dbReference type="Proteomes" id="UP001375539">
    <property type="component" value="Unassembled WGS sequence"/>
</dbReference>
<keyword evidence="2" id="KW-1185">Reference proteome</keyword>
<comment type="caution">
    <text evidence="1">The sequence shown here is derived from an EMBL/GenBank/DDBJ whole genome shotgun (WGS) entry which is preliminary data.</text>
</comment>